<protein>
    <submittedName>
        <fullName evidence="2">LuxR C-terminal-related transcriptional regulator</fullName>
    </submittedName>
</protein>
<proteinExistence type="predicted"/>
<feature type="domain" description="HTH luxR-type" evidence="1">
    <location>
        <begin position="261"/>
        <end position="326"/>
    </location>
</feature>
<evidence type="ECO:0000313" key="2">
    <source>
        <dbReference type="EMBL" id="XBV24966.1"/>
    </source>
</evidence>
<dbReference type="PANTHER" id="PTHR34293:SF1">
    <property type="entry name" value="HTH-TYPE TRANSCRIPTIONAL REGULATOR TRMBL2"/>
    <property type="match status" value="1"/>
</dbReference>
<evidence type="ECO:0000259" key="1">
    <source>
        <dbReference type="PROSITE" id="PS50043"/>
    </source>
</evidence>
<dbReference type="GO" id="GO:0003677">
    <property type="term" value="F:DNA binding"/>
    <property type="evidence" value="ECO:0007669"/>
    <property type="project" value="InterPro"/>
</dbReference>
<dbReference type="SUPFAM" id="SSF46894">
    <property type="entry name" value="C-terminal effector domain of the bipartite response regulators"/>
    <property type="match status" value="1"/>
</dbReference>
<dbReference type="InterPro" id="IPR000792">
    <property type="entry name" value="Tscrpt_reg_LuxR_C"/>
</dbReference>
<dbReference type="GO" id="GO:0006355">
    <property type="term" value="P:regulation of DNA-templated transcription"/>
    <property type="evidence" value="ECO:0007669"/>
    <property type="project" value="InterPro"/>
</dbReference>
<dbReference type="InterPro" id="IPR036388">
    <property type="entry name" value="WH-like_DNA-bd_sf"/>
</dbReference>
<dbReference type="PROSITE" id="PS50043">
    <property type="entry name" value="HTH_LUXR_2"/>
    <property type="match status" value="1"/>
</dbReference>
<gene>
    <name evidence="2" type="ORF">ABN611_00825</name>
</gene>
<dbReference type="InterPro" id="IPR016032">
    <property type="entry name" value="Sig_transdc_resp-reg_C-effctor"/>
</dbReference>
<name>A0AAU7TDZ5_9ACTN</name>
<dbReference type="Gene3D" id="1.10.10.10">
    <property type="entry name" value="Winged helix-like DNA-binding domain superfamily/Winged helix DNA-binding domain"/>
    <property type="match status" value="2"/>
</dbReference>
<dbReference type="PANTHER" id="PTHR34293">
    <property type="entry name" value="HTH-TYPE TRANSCRIPTIONAL REGULATOR TRMBL2"/>
    <property type="match status" value="1"/>
</dbReference>
<dbReference type="AlphaFoldDB" id="A0AAU7TDZ5"/>
<dbReference type="Gene3D" id="3.30.870.10">
    <property type="entry name" value="Endonuclease Chain A"/>
    <property type="match status" value="1"/>
</dbReference>
<dbReference type="EMBL" id="CP158165">
    <property type="protein sequence ID" value="XBV24966.1"/>
    <property type="molecule type" value="Genomic_DNA"/>
</dbReference>
<dbReference type="RefSeq" id="WP_350277781.1">
    <property type="nucleotide sequence ID" value="NZ_CP158165.1"/>
</dbReference>
<dbReference type="SMART" id="SM00421">
    <property type="entry name" value="HTH_LUXR"/>
    <property type="match status" value="1"/>
</dbReference>
<reference evidence="2" key="1">
    <citation type="submission" date="2024-06" db="EMBL/GenBank/DDBJ databases">
        <title>Kribbella sp. strain HUAS MG21 genome sequences.</title>
        <authorList>
            <person name="Mo P."/>
        </authorList>
    </citation>
    <scope>NUCLEOTIDE SEQUENCE</scope>
    <source>
        <strain evidence="2">HUAS MG21</strain>
    </source>
</reference>
<accession>A0AAU7TDZ5</accession>
<organism evidence="2">
    <name type="scientific">Kribbella sp. HUAS MG21</name>
    <dbReference type="NCBI Taxonomy" id="3160966"/>
    <lineage>
        <taxon>Bacteria</taxon>
        <taxon>Bacillati</taxon>
        <taxon>Actinomycetota</taxon>
        <taxon>Actinomycetes</taxon>
        <taxon>Propionibacteriales</taxon>
        <taxon>Kribbellaceae</taxon>
        <taxon>Kribbella</taxon>
    </lineage>
</organism>
<dbReference type="InterPro" id="IPR051797">
    <property type="entry name" value="TrmB-like"/>
</dbReference>
<sequence>MLKPLGLSADAEETYRCLARHPRIELPELTELLGWPEQRAGTCVRELLDVGLIRYSLEQPEQLHVVNPEASLVPLLTRQELELLDRQKEVTASRAAIEQFVAEYDSRVAATGYAGAERLIGVDNVRARLESLIGEVETELMGFSDGGPQSEQSLAAARPLDEAVLGRGVRVRAVYLESLVNDGPTARYVEWMNQHGAEIRTAVTLPLRMIIADRKAVLVPMNVEDSSQGALLIRDAGVVAALCALFEVTWQQSSAFGDSREVRDALGLTRQEQVVVALLAEGHTDDVVARRLGVSVRTCRRMTADLMVRLDARSRFQAGVQAVRAGWLMGDDTLLEAREADPA</sequence>